<keyword evidence="3" id="KW-1185">Reference proteome</keyword>
<gene>
    <name evidence="2" type="ORF">LF1_35680</name>
</gene>
<evidence type="ECO:0000313" key="2">
    <source>
        <dbReference type="EMBL" id="KAA1261025.1"/>
    </source>
</evidence>
<reference evidence="2 3" key="1">
    <citation type="submission" date="2019-08" db="EMBL/GenBank/DDBJ databases">
        <title>Deep-cultivation of Planctomycetes and their phenomic and genomic characterization uncovers novel biology.</title>
        <authorList>
            <person name="Wiegand S."/>
            <person name="Jogler M."/>
            <person name="Boedeker C."/>
            <person name="Pinto D."/>
            <person name="Vollmers J."/>
            <person name="Rivas-Marin E."/>
            <person name="Kohn T."/>
            <person name="Peeters S.H."/>
            <person name="Heuer A."/>
            <person name="Rast P."/>
            <person name="Oberbeckmann S."/>
            <person name="Bunk B."/>
            <person name="Jeske O."/>
            <person name="Meyerdierks A."/>
            <person name="Storesund J.E."/>
            <person name="Kallscheuer N."/>
            <person name="Luecker S."/>
            <person name="Lage O.M."/>
            <person name="Pohl T."/>
            <person name="Merkel B.J."/>
            <person name="Hornburger P."/>
            <person name="Mueller R.-W."/>
            <person name="Bruemmer F."/>
            <person name="Labrenz M."/>
            <person name="Spormann A.M."/>
            <person name="Op Den Camp H."/>
            <person name="Overmann J."/>
            <person name="Amann R."/>
            <person name="Jetten M.S.M."/>
            <person name="Mascher T."/>
            <person name="Medema M.H."/>
            <person name="Devos D.P."/>
            <person name="Kaster A.-K."/>
            <person name="Ovreas L."/>
            <person name="Rohde M."/>
            <person name="Galperin M.Y."/>
            <person name="Jogler C."/>
        </authorList>
    </citation>
    <scope>NUCLEOTIDE SEQUENCE [LARGE SCALE GENOMIC DNA]</scope>
    <source>
        <strain evidence="2 3">LF1</strain>
    </source>
</reference>
<protein>
    <submittedName>
        <fullName evidence="2">Uncharacterized protein</fullName>
    </submittedName>
</protein>
<comment type="caution">
    <text evidence="2">The sequence shown here is derived from an EMBL/GenBank/DDBJ whole genome shotgun (WGS) entry which is preliminary data.</text>
</comment>
<organism evidence="2 3">
    <name type="scientific">Rubripirellula obstinata</name>
    <dbReference type="NCBI Taxonomy" id="406547"/>
    <lineage>
        <taxon>Bacteria</taxon>
        <taxon>Pseudomonadati</taxon>
        <taxon>Planctomycetota</taxon>
        <taxon>Planctomycetia</taxon>
        <taxon>Pirellulales</taxon>
        <taxon>Pirellulaceae</taxon>
        <taxon>Rubripirellula</taxon>
    </lineage>
</organism>
<name>A0A5B1CM97_9BACT</name>
<feature type="region of interest" description="Disordered" evidence="1">
    <location>
        <begin position="173"/>
        <end position="195"/>
    </location>
</feature>
<accession>A0A5B1CM97</accession>
<feature type="compositionally biased region" description="Basic and acidic residues" evidence="1">
    <location>
        <begin position="178"/>
        <end position="187"/>
    </location>
</feature>
<dbReference type="PROSITE" id="PS51257">
    <property type="entry name" value="PROKAR_LIPOPROTEIN"/>
    <property type="match status" value="1"/>
</dbReference>
<dbReference type="Proteomes" id="UP000322699">
    <property type="component" value="Unassembled WGS sequence"/>
</dbReference>
<dbReference type="EMBL" id="VRLW01000001">
    <property type="protein sequence ID" value="KAA1261025.1"/>
    <property type="molecule type" value="Genomic_DNA"/>
</dbReference>
<evidence type="ECO:0000256" key="1">
    <source>
        <dbReference type="SAM" id="MobiDB-lite"/>
    </source>
</evidence>
<dbReference type="AlphaFoldDB" id="A0A5B1CM97"/>
<sequence length="195" mass="21990">MMSLQKLHRFVDRPTKSFSTTTILLALIVITSSGCQSLLTPRHAAHQPSNCDSLDACSGFTETRWSTLDGCGWEESYAPVEMPTNYPQSHHEPAMPMQQYIPNQDQAGYDDEVILEQPIRAANHAFPRHRSNVDQPIEQASYLSAADQNEKDPSLNEEVLEYTESLALSPELAELESEDARHEKQLDEISVEYLQ</sequence>
<proteinExistence type="predicted"/>
<evidence type="ECO:0000313" key="3">
    <source>
        <dbReference type="Proteomes" id="UP000322699"/>
    </source>
</evidence>